<feature type="transmembrane region" description="Helical" evidence="7">
    <location>
        <begin position="112"/>
        <end position="133"/>
    </location>
</feature>
<feature type="transmembrane region" description="Helical" evidence="7">
    <location>
        <begin position="142"/>
        <end position="173"/>
    </location>
</feature>
<dbReference type="EMBL" id="UOGD01000356">
    <property type="protein sequence ID" value="VAX26824.1"/>
    <property type="molecule type" value="Genomic_DNA"/>
</dbReference>
<keyword evidence="4 7" id="KW-0812">Transmembrane</keyword>
<dbReference type="PANTHER" id="PTHR43663:SF1">
    <property type="entry name" value="CHROMATE TRANSPORTER"/>
    <property type="match status" value="1"/>
</dbReference>
<dbReference type="GO" id="GO:0005886">
    <property type="term" value="C:plasma membrane"/>
    <property type="evidence" value="ECO:0007669"/>
    <property type="project" value="UniProtKB-SubCell"/>
</dbReference>
<keyword evidence="5 7" id="KW-1133">Transmembrane helix</keyword>
<dbReference type="PANTHER" id="PTHR43663">
    <property type="entry name" value="CHROMATE TRANSPORT PROTEIN-RELATED"/>
    <property type="match status" value="1"/>
</dbReference>
<feature type="transmembrane region" description="Helical" evidence="7">
    <location>
        <begin position="12"/>
        <end position="30"/>
    </location>
</feature>
<evidence type="ECO:0000313" key="8">
    <source>
        <dbReference type="EMBL" id="VAX26824.1"/>
    </source>
</evidence>
<dbReference type="GO" id="GO:0015109">
    <property type="term" value="F:chromate transmembrane transporter activity"/>
    <property type="evidence" value="ECO:0007669"/>
    <property type="project" value="InterPro"/>
</dbReference>
<keyword evidence="6 7" id="KW-0472">Membrane</keyword>
<evidence type="ECO:0000256" key="5">
    <source>
        <dbReference type="ARBA" id="ARBA00022989"/>
    </source>
</evidence>
<organism evidence="8">
    <name type="scientific">hydrothermal vent metagenome</name>
    <dbReference type="NCBI Taxonomy" id="652676"/>
    <lineage>
        <taxon>unclassified sequences</taxon>
        <taxon>metagenomes</taxon>
        <taxon>ecological metagenomes</taxon>
    </lineage>
</organism>
<sequence length="174" mass="19193">MIATLIKLLISFFKVGAFSFGGAYSLIPLIEKEAVDLNHWLTPDEFLKVLGMVDVFPGAISIKYATFIGYKAAGIPGAIVANIGNLLVPVTLMIFAFIFYSKFEKNVYVEKAFQGIKFAVVGMVIGIMFQYFFKSSFQWQSLIFVAVGLILILTLKLHPAFVVIAEALLALIIL</sequence>
<dbReference type="Pfam" id="PF02417">
    <property type="entry name" value="Chromate_transp"/>
    <property type="match status" value="1"/>
</dbReference>
<keyword evidence="3" id="KW-1003">Cell membrane</keyword>
<dbReference type="InterPro" id="IPR003370">
    <property type="entry name" value="Chromate_transpt"/>
</dbReference>
<evidence type="ECO:0000256" key="6">
    <source>
        <dbReference type="ARBA" id="ARBA00023136"/>
    </source>
</evidence>
<evidence type="ECO:0000256" key="4">
    <source>
        <dbReference type="ARBA" id="ARBA00022692"/>
    </source>
</evidence>
<comment type="similarity">
    <text evidence="2">Belongs to the chromate ion transporter (CHR) (TC 2.A.51) family.</text>
</comment>
<name>A0A3B1CSE3_9ZZZZ</name>
<evidence type="ECO:0000256" key="7">
    <source>
        <dbReference type="SAM" id="Phobius"/>
    </source>
</evidence>
<accession>A0A3B1CSE3</accession>
<protein>
    <submittedName>
        <fullName evidence="8">Chromate transport protein</fullName>
    </submittedName>
</protein>
<gene>
    <name evidence="8" type="ORF">MNBD_IGNAVI01-12</name>
</gene>
<evidence type="ECO:0000256" key="2">
    <source>
        <dbReference type="ARBA" id="ARBA00005262"/>
    </source>
</evidence>
<evidence type="ECO:0000256" key="3">
    <source>
        <dbReference type="ARBA" id="ARBA00022475"/>
    </source>
</evidence>
<feature type="transmembrane region" description="Helical" evidence="7">
    <location>
        <begin position="77"/>
        <end position="100"/>
    </location>
</feature>
<reference evidence="8" key="1">
    <citation type="submission" date="2018-06" db="EMBL/GenBank/DDBJ databases">
        <authorList>
            <person name="Zhirakovskaya E."/>
        </authorList>
    </citation>
    <scope>NUCLEOTIDE SEQUENCE</scope>
</reference>
<comment type="subcellular location">
    <subcellularLocation>
        <location evidence="1">Cell membrane</location>
        <topology evidence="1">Multi-pass membrane protein</topology>
    </subcellularLocation>
</comment>
<dbReference type="InterPro" id="IPR052518">
    <property type="entry name" value="CHR_Transporter"/>
</dbReference>
<dbReference type="AlphaFoldDB" id="A0A3B1CSE3"/>
<evidence type="ECO:0000256" key="1">
    <source>
        <dbReference type="ARBA" id="ARBA00004651"/>
    </source>
</evidence>
<proteinExistence type="inferred from homology"/>